<dbReference type="AlphaFoldDB" id="A0A2T0S0H7"/>
<sequence length="161" mass="17411">MADPATLPDTEGLDLVALLDLLKPIPEPEPISMWPATDAWIWLGLAVLGLLGWGAHILWRRWQANAYRRAALAELEAAGEDPAAIAAVLRRTALAAFPRAEVASLVGPDWLAFLDATSSGGFSTELGTLLTRAPYSPQPGSPDLARLARGWVRGHRREDRT</sequence>
<dbReference type="EMBL" id="PVTD01000001">
    <property type="protein sequence ID" value="PRY26803.1"/>
    <property type="molecule type" value="Genomic_DNA"/>
</dbReference>
<reference evidence="2 3" key="1">
    <citation type="submission" date="2018-03" db="EMBL/GenBank/DDBJ databases">
        <title>Genomic Encyclopedia of Archaeal and Bacterial Type Strains, Phase II (KMG-II): from individual species to whole genera.</title>
        <authorList>
            <person name="Goeker M."/>
        </authorList>
    </citation>
    <scope>NUCLEOTIDE SEQUENCE [LARGE SCALE GENOMIC DNA]</scope>
    <source>
        <strain evidence="2 3">DSM 29328</strain>
    </source>
</reference>
<keyword evidence="1" id="KW-0472">Membrane</keyword>
<feature type="transmembrane region" description="Helical" evidence="1">
    <location>
        <begin position="39"/>
        <end position="59"/>
    </location>
</feature>
<organism evidence="2 3">
    <name type="scientific">Aliiruegeria haliotis</name>
    <dbReference type="NCBI Taxonomy" id="1280846"/>
    <lineage>
        <taxon>Bacteria</taxon>
        <taxon>Pseudomonadati</taxon>
        <taxon>Pseudomonadota</taxon>
        <taxon>Alphaproteobacteria</taxon>
        <taxon>Rhodobacterales</taxon>
        <taxon>Roseobacteraceae</taxon>
        <taxon>Aliiruegeria</taxon>
    </lineage>
</organism>
<dbReference type="RefSeq" id="WP_106203523.1">
    <property type="nucleotide sequence ID" value="NZ_PVTD01000001.1"/>
</dbReference>
<comment type="caution">
    <text evidence="2">The sequence shown here is derived from an EMBL/GenBank/DDBJ whole genome shotgun (WGS) entry which is preliminary data.</text>
</comment>
<evidence type="ECO:0000313" key="3">
    <source>
        <dbReference type="Proteomes" id="UP000239480"/>
    </source>
</evidence>
<accession>A0A2T0S0H7</accession>
<gene>
    <name evidence="2" type="ORF">CLV78_101905</name>
</gene>
<dbReference type="Pfam" id="PF14316">
    <property type="entry name" value="DUF4381"/>
    <property type="match status" value="1"/>
</dbReference>
<evidence type="ECO:0000256" key="1">
    <source>
        <dbReference type="SAM" id="Phobius"/>
    </source>
</evidence>
<keyword evidence="1" id="KW-0812">Transmembrane</keyword>
<proteinExistence type="predicted"/>
<dbReference type="InterPro" id="IPR025489">
    <property type="entry name" value="DUF4381"/>
</dbReference>
<keyword evidence="3" id="KW-1185">Reference proteome</keyword>
<name>A0A2T0S0H7_9RHOB</name>
<keyword evidence="1" id="KW-1133">Transmembrane helix</keyword>
<protein>
    <submittedName>
        <fullName evidence="2">Uncharacterized protein DUF4381</fullName>
    </submittedName>
</protein>
<dbReference type="OrthoDB" id="283083at2"/>
<evidence type="ECO:0000313" key="2">
    <source>
        <dbReference type="EMBL" id="PRY26803.1"/>
    </source>
</evidence>
<dbReference type="Proteomes" id="UP000239480">
    <property type="component" value="Unassembled WGS sequence"/>
</dbReference>